<feature type="transmembrane region" description="Helical" evidence="7">
    <location>
        <begin position="723"/>
        <end position="740"/>
    </location>
</feature>
<dbReference type="InterPro" id="IPR002223">
    <property type="entry name" value="Kunitz_BPTI"/>
</dbReference>
<dbReference type="SUPFAM" id="SSF52343">
    <property type="entry name" value="Ferredoxin reductase-like, C-terminal NADP-linked domain"/>
    <property type="match status" value="1"/>
</dbReference>
<dbReference type="SUPFAM" id="SSF47473">
    <property type="entry name" value="EF-hand"/>
    <property type="match status" value="2"/>
</dbReference>
<dbReference type="InterPro" id="IPR017938">
    <property type="entry name" value="Riboflavin_synthase-like_b-brl"/>
</dbReference>
<keyword evidence="7" id="KW-0812">Transmembrane</keyword>
<dbReference type="Pfam" id="PF13499">
    <property type="entry name" value="EF-hand_7"/>
    <property type="match status" value="1"/>
</dbReference>
<dbReference type="GO" id="GO:0042554">
    <property type="term" value="P:superoxide anion generation"/>
    <property type="evidence" value="ECO:0007669"/>
    <property type="project" value="TreeGrafter"/>
</dbReference>
<dbReference type="CDD" id="cd00109">
    <property type="entry name" value="Kunitz-type"/>
    <property type="match status" value="1"/>
</dbReference>
<dbReference type="InterPro" id="IPR050369">
    <property type="entry name" value="RBOH/FRE"/>
</dbReference>
<protein>
    <recommendedName>
        <fullName evidence="13">NADPH oxidase</fullName>
    </recommendedName>
</protein>
<dbReference type="SUPFAM" id="SSF63380">
    <property type="entry name" value="Riboflavin synthase domain-like"/>
    <property type="match status" value="1"/>
</dbReference>
<accession>A0A818ZFN6</accession>
<evidence type="ECO:0000256" key="5">
    <source>
        <dbReference type="ARBA" id="ARBA00023002"/>
    </source>
</evidence>
<evidence type="ECO:0000259" key="8">
    <source>
        <dbReference type="PROSITE" id="PS50222"/>
    </source>
</evidence>
<evidence type="ECO:0000256" key="1">
    <source>
        <dbReference type="ARBA" id="ARBA00022630"/>
    </source>
</evidence>
<feature type="domain" description="EF-hand" evidence="8">
    <location>
        <begin position="381"/>
        <end position="416"/>
    </location>
</feature>
<evidence type="ECO:0000313" key="11">
    <source>
        <dbReference type="EMBL" id="CAF3763052.1"/>
    </source>
</evidence>
<feature type="region of interest" description="Disordered" evidence="6">
    <location>
        <begin position="899"/>
        <end position="946"/>
    </location>
</feature>
<evidence type="ECO:0000313" key="12">
    <source>
        <dbReference type="Proteomes" id="UP000663869"/>
    </source>
</evidence>
<keyword evidence="7" id="KW-1133">Transmembrane helix</keyword>
<dbReference type="CDD" id="cd00051">
    <property type="entry name" value="EFh"/>
    <property type="match status" value="2"/>
</dbReference>
<dbReference type="Gene3D" id="4.10.410.10">
    <property type="entry name" value="Pancreatic trypsin inhibitor Kunitz domain"/>
    <property type="match status" value="1"/>
</dbReference>
<dbReference type="InterPro" id="IPR039261">
    <property type="entry name" value="FNR_nucleotide-bd"/>
</dbReference>
<dbReference type="GO" id="GO:0004867">
    <property type="term" value="F:serine-type endopeptidase inhibitor activity"/>
    <property type="evidence" value="ECO:0007669"/>
    <property type="project" value="InterPro"/>
</dbReference>
<evidence type="ECO:0000256" key="3">
    <source>
        <dbReference type="ARBA" id="ARBA00022837"/>
    </source>
</evidence>
<feature type="transmembrane region" description="Helical" evidence="7">
    <location>
        <begin position="528"/>
        <end position="553"/>
    </location>
</feature>
<dbReference type="Pfam" id="PF13833">
    <property type="entry name" value="EF-hand_8"/>
    <property type="match status" value="1"/>
</dbReference>
<sequence>MNQFNNSLLDLHTEVLLIILKKLENMDVLYSLFDVNNQRLDTIVQENTLANTLNFVLTTLTDDILSIYDPILHRFWMNMLPRIHCNVKSLTCNSFSMERILLAGDYSNLSELKIFSFNVKIASRYFSVKSPFRQFLQHQITDLILEGVDFTEGTMTPKTIISSNKEALIQRWQHQLIGRTHISFVEFMQLLQQRLLLETLFCLFDRDSSGLLSESEWIGSIYKVAEISNRTKDVRTLEPFIRAFNHISHGCDSLSIHEFCMLFDDTFFRREFALLFISETTLLGVMEFTDVLHSVSNLKSDTKWLSWLAYQFHMAVSKRRNTANHRYQIEDSMDLETFKSSFHFKVPELADCLFNYLDTDKSGQLTLEKFIRNLEFLTEANDNEKVEFLFKIFDRDGDGTIDFDEMKLLFRCFLEQSPSLDMEETLAELTATLFQATDVDQSGDISFDELSNALRRNEHLFKVLSLSTSSWIRPKSTSISKCQRHSSTLRAWIRNNIDLIFFWSLYSFICTCICVDVLHFYVGQQHAHFFIVIARLNGGMLNFNCALMLVLMLRKHITWIRSKGGSVLLPLDHHIDIHKTIGIIIMIETFLHTAAHLAYLAYVFYVCSLPQDVGFSCPSDVGINQTLKSQILFTKRYRFDSTINQCVPFEYFGCGGNWNQFYNQDSCTLRCKAYRNTNHHYFDAIFTAKLGLGYITGILELLLGALIYTMCLPFVRKKGHFQLFYWCHMLTLPWLVIMLLHGPRFWKWLLVPGLLYMIEKTLRYRKSRSNNHGETFVMEAILLPSQVIHLVINRPRKFTYKPGDYIYINIPAVANFEWHPFSISSAPEHKESLWLHVHASGHWTRRAYELFRMKLVEKHGGMLNDFNDLRLRSSMRSRMSKSYIDELRGIHQQESHSQIDLNNNSNNHDNDNDTCNRSSASSTSQIHSIQAKRTISKSCPTSKDHSKIKCSSCKSTLRLLDIQVKSIDKNHHTVTQTNRSNMPKIDKSILMNPNKLENMIVEDIEQLPEKNHDIIQTEQQTKSITIITPTIKNNNNNNNDNHINSRLTAPINSDYCIRMPNTSTMYRQQQQIELKETRSSDALGYLRMYKNHNRIQFNSLQFNDREDLQILIDGPYGAPSQHIFEAEHAVLIAAGIGITPFASILQSIMCRYRNRRHKCPNCEYIWDNPESEELCIKKVDFIWVTREQRSLEWFISLLAQMEIEQQRLRQISDKGSLLEFHLYVTSAQSQADLKALNIYLSLDLIGRENSTNCDAIDGLRQRTKHGRPDWDQVFTELVCQKKGKISVFYCGPPSLSAELTRKCRQYGFAYKKELF</sequence>
<dbReference type="PROSITE" id="PS00280">
    <property type="entry name" value="BPTI_KUNITZ_1"/>
    <property type="match status" value="1"/>
</dbReference>
<feature type="domain" description="BPTI/Kunitz inhibitor" evidence="9">
    <location>
        <begin position="607"/>
        <end position="671"/>
    </location>
</feature>
<evidence type="ECO:0000256" key="2">
    <source>
        <dbReference type="ARBA" id="ARBA00022827"/>
    </source>
</evidence>
<dbReference type="InterPro" id="IPR017927">
    <property type="entry name" value="FAD-bd_FR_type"/>
</dbReference>
<feature type="domain" description="FAD-binding FR-type" evidence="10">
    <location>
        <begin position="759"/>
        <end position="885"/>
    </location>
</feature>
<keyword evidence="2" id="KW-0274">FAD</keyword>
<dbReference type="InterPro" id="IPR020901">
    <property type="entry name" value="Prtase_inh_Kunz-CS"/>
</dbReference>
<organism evidence="11 12">
    <name type="scientific">Rotaria socialis</name>
    <dbReference type="NCBI Taxonomy" id="392032"/>
    <lineage>
        <taxon>Eukaryota</taxon>
        <taxon>Metazoa</taxon>
        <taxon>Spiralia</taxon>
        <taxon>Gnathifera</taxon>
        <taxon>Rotifera</taxon>
        <taxon>Eurotatoria</taxon>
        <taxon>Bdelloidea</taxon>
        <taxon>Philodinida</taxon>
        <taxon>Philodinidae</taxon>
        <taxon>Rotaria</taxon>
    </lineage>
</organism>
<evidence type="ECO:0000259" key="10">
    <source>
        <dbReference type="PROSITE" id="PS51384"/>
    </source>
</evidence>
<keyword evidence="4" id="KW-0521">NADP</keyword>
<dbReference type="SMART" id="SM00054">
    <property type="entry name" value="EFh"/>
    <property type="match status" value="3"/>
</dbReference>
<comment type="caution">
    <text evidence="11">The sequence shown here is derived from an EMBL/GenBank/DDBJ whole genome shotgun (WGS) entry which is preliminary data.</text>
</comment>
<dbReference type="Gene3D" id="3.40.50.80">
    <property type="entry name" value="Nucleotide-binding domain of ferredoxin-NADP reductase (FNR) module"/>
    <property type="match status" value="1"/>
</dbReference>
<keyword evidence="3" id="KW-0106">Calcium</keyword>
<gene>
    <name evidence="11" type="ORF">FME351_LOCUS31503</name>
</gene>
<feature type="domain" description="EF-hand" evidence="8">
    <location>
        <begin position="345"/>
        <end position="380"/>
    </location>
</feature>
<proteinExistence type="predicted"/>
<evidence type="ECO:0000256" key="6">
    <source>
        <dbReference type="SAM" id="MobiDB-lite"/>
    </source>
</evidence>
<evidence type="ECO:0000256" key="7">
    <source>
        <dbReference type="SAM" id="Phobius"/>
    </source>
</evidence>
<feature type="transmembrane region" description="Helical" evidence="7">
    <location>
        <begin position="691"/>
        <end position="711"/>
    </location>
</feature>
<feature type="transmembrane region" description="Helical" evidence="7">
    <location>
        <begin position="499"/>
        <end position="522"/>
    </location>
</feature>
<dbReference type="GO" id="GO:0005509">
    <property type="term" value="F:calcium ion binding"/>
    <property type="evidence" value="ECO:0007669"/>
    <property type="project" value="InterPro"/>
</dbReference>
<dbReference type="PROSITE" id="PS50222">
    <property type="entry name" value="EF_HAND_2"/>
    <property type="match status" value="4"/>
</dbReference>
<dbReference type="PANTHER" id="PTHR11972:SF58">
    <property type="entry name" value="NADPH OXIDASE 5"/>
    <property type="match status" value="1"/>
</dbReference>
<dbReference type="PROSITE" id="PS00018">
    <property type="entry name" value="EF_HAND_1"/>
    <property type="match status" value="3"/>
</dbReference>
<dbReference type="SFLD" id="SFLDG01169">
    <property type="entry name" value="NADPH_oxidase_subgroup_(NOX)"/>
    <property type="match status" value="1"/>
</dbReference>
<feature type="compositionally biased region" description="Low complexity" evidence="6">
    <location>
        <begin position="900"/>
        <end position="931"/>
    </location>
</feature>
<dbReference type="PANTHER" id="PTHR11972">
    <property type="entry name" value="NADPH OXIDASE"/>
    <property type="match status" value="1"/>
</dbReference>
<dbReference type="InterPro" id="IPR011992">
    <property type="entry name" value="EF-hand-dom_pair"/>
</dbReference>
<dbReference type="Gene3D" id="1.10.238.10">
    <property type="entry name" value="EF-hand"/>
    <property type="match status" value="1"/>
</dbReference>
<keyword evidence="7" id="KW-0472">Membrane</keyword>
<dbReference type="Pfam" id="PF08030">
    <property type="entry name" value="NAD_binding_6"/>
    <property type="match status" value="1"/>
</dbReference>
<dbReference type="PROSITE" id="PS51384">
    <property type="entry name" value="FAD_FR"/>
    <property type="match status" value="1"/>
</dbReference>
<feature type="transmembrane region" description="Helical" evidence="7">
    <location>
        <begin position="581"/>
        <end position="605"/>
    </location>
</feature>
<dbReference type="GO" id="GO:0043020">
    <property type="term" value="C:NADPH oxidase complex"/>
    <property type="evidence" value="ECO:0007669"/>
    <property type="project" value="TreeGrafter"/>
</dbReference>
<reference evidence="11" key="1">
    <citation type="submission" date="2021-02" db="EMBL/GenBank/DDBJ databases">
        <authorList>
            <person name="Nowell W R."/>
        </authorList>
    </citation>
    <scope>NUCLEOTIDE SEQUENCE</scope>
</reference>
<evidence type="ECO:0000256" key="4">
    <source>
        <dbReference type="ARBA" id="ARBA00022857"/>
    </source>
</evidence>
<dbReference type="GO" id="GO:0016175">
    <property type="term" value="F:superoxide-generating NAD(P)H oxidase activity"/>
    <property type="evidence" value="ECO:0007669"/>
    <property type="project" value="TreeGrafter"/>
</dbReference>
<feature type="domain" description="EF-hand" evidence="8">
    <location>
        <begin position="425"/>
        <end position="460"/>
    </location>
</feature>
<dbReference type="GO" id="GO:0006952">
    <property type="term" value="P:defense response"/>
    <property type="evidence" value="ECO:0007669"/>
    <property type="project" value="TreeGrafter"/>
</dbReference>
<dbReference type="Pfam" id="PF08022">
    <property type="entry name" value="FAD_binding_8"/>
    <property type="match status" value="1"/>
</dbReference>
<dbReference type="Pfam" id="PF00014">
    <property type="entry name" value="Kunitz_BPTI"/>
    <property type="match status" value="1"/>
</dbReference>
<dbReference type="Proteomes" id="UP000663869">
    <property type="component" value="Unassembled WGS sequence"/>
</dbReference>
<dbReference type="Gene3D" id="2.40.30.10">
    <property type="entry name" value="Translation factors"/>
    <property type="match status" value="1"/>
</dbReference>
<dbReference type="CDD" id="cd06186">
    <property type="entry name" value="NOX_Duox_like_FAD_NADP"/>
    <property type="match status" value="2"/>
</dbReference>
<name>A0A818ZFN6_9BILA</name>
<keyword evidence="5" id="KW-0560">Oxidoreductase</keyword>
<dbReference type="InterPro" id="IPR018247">
    <property type="entry name" value="EF_Hand_1_Ca_BS"/>
</dbReference>
<evidence type="ECO:0008006" key="13">
    <source>
        <dbReference type="Google" id="ProtNLM"/>
    </source>
</evidence>
<feature type="domain" description="EF-hand" evidence="8">
    <location>
        <begin position="192"/>
        <end position="227"/>
    </location>
</feature>
<dbReference type="FunFam" id="2.40.30.10:FF:000056">
    <property type="entry name" value="NADPH oxidase 5"/>
    <property type="match status" value="1"/>
</dbReference>
<dbReference type="InterPro" id="IPR013121">
    <property type="entry name" value="Fe_red_NAD-bd_6"/>
</dbReference>
<dbReference type="EMBL" id="CAJNYU010004516">
    <property type="protein sequence ID" value="CAF3763052.1"/>
    <property type="molecule type" value="Genomic_DNA"/>
</dbReference>
<dbReference type="InterPro" id="IPR002048">
    <property type="entry name" value="EF_hand_dom"/>
</dbReference>
<dbReference type="InterPro" id="IPR013112">
    <property type="entry name" value="FAD-bd_8"/>
</dbReference>
<evidence type="ECO:0000259" key="9">
    <source>
        <dbReference type="PROSITE" id="PS50279"/>
    </source>
</evidence>
<dbReference type="SUPFAM" id="SSF57362">
    <property type="entry name" value="BPTI-like"/>
    <property type="match status" value="1"/>
</dbReference>
<keyword evidence="1" id="KW-0285">Flavoprotein</keyword>
<dbReference type="InterPro" id="IPR036880">
    <property type="entry name" value="Kunitz_BPTI_sf"/>
</dbReference>
<dbReference type="PROSITE" id="PS50279">
    <property type="entry name" value="BPTI_KUNITZ_2"/>
    <property type="match status" value="1"/>
</dbReference>
<dbReference type="SMART" id="SM00131">
    <property type="entry name" value="KU"/>
    <property type="match status" value="1"/>
</dbReference>